<dbReference type="RefSeq" id="WP_191281577.1">
    <property type="nucleotide sequence ID" value="NZ_BNAI01000001.1"/>
</dbReference>
<proteinExistence type="predicted"/>
<evidence type="ECO:0000313" key="2">
    <source>
        <dbReference type="EMBL" id="GHF05595.1"/>
    </source>
</evidence>
<feature type="transmembrane region" description="Helical" evidence="1">
    <location>
        <begin position="15"/>
        <end position="39"/>
    </location>
</feature>
<keyword evidence="1" id="KW-0812">Transmembrane</keyword>
<reference evidence="2" key="1">
    <citation type="journal article" date="2014" name="Int. J. Syst. Evol. Microbiol.">
        <title>Complete genome sequence of Corynebacterium casei LMG S-19264T (=DSM 44701T), isolated from a smear-ripened cheese.</title>
        <authorList>
            <consortium name="US DOE Joint Genome Institute (JGI-PGF)"/>
            <person name="Walter F."/>
            <person name="Albersmeier A."/>
            <person name="Kalinowski J."/>
            <person name="Ruckert C."/>
        </authorList>
    </citation>
    <scope>NUCLEOTIDE SEQUENCE</scope>
    <source>
        <strain evidence="2">CGMCC 1.16548</strain>
    </source>
</reference>
<gene>
    <name evidence="2" type="ORF">GCM10011600_02610</name>
</gene>
<evidence type="ECO:0000256" key="1">
    <source>
        <dbReference type="SAM" id="Phobius"/>
    </source>
</evidence>
<name>A0A8J3GN20_9MICO</name>
<dbReference type="EMBL" id="BNAI01000001">
    <property type="protein sequence ID" value="GHF05595.1"/>
    <property type="molecule type" value="Genomic_DNA"/>
</dbReference>
<evidence type="ECO:0000313" key="3">
    <source>
        <dbReference type="Proteomes" id="UP000617531"/>
    </source>
</evidence>
<protein>
    <submittedName>
        <fullName evidence="2">Uncharacterized protein</fullName>
    </submittedName>
</protein>
<dbReference type="AlphaFoldDB" id="A0A8J3GN20"/>
<feature type="transmembrane region" description="Helical" evidence="1">
    <location>
        <begin position="45"/>
        <end position="66"/>
    </location>
</feature>
<organism evidence="2 3">
    <name type="scientific">Pseudolysinimonas yzui</name>
    <dbReference type="NCBI Taxonomy" id="2708254"/>
    <lineage>
        <taxon>Bacteria</taxon>
        <taxon>Bacillati</taxon>
        <taxon>Actinomycetota</taxon>
        <taxon>Actinomycetes</taxon>
        <taxon>Micrococcales</taxon>
        <taxon>Microbacteriaceae</taxon>
        <taxon>Pseudolysinimonas</taxon>
    </lineage>
</organism>
<keyword evidence="3" id="KW-1185">Reference proteome</keyword>
<keyword evidence="1" id="KW-0472">Membrane</keyword>
<comment type="caution">
    <text evidence="2">The sequence shown here is derived from an EMBL/GenBank/DDBJ whole genome shotgun (WGS) entry which is preliminary data.</text>
</comment>
<dbReference type="Proteomes" id="UP000617531">
    <property type="component" value="Unassembled WGS sequence"/>
</dbReference>
<accession>A0A8J3GN20</accession>
<keyword evidence="1" id="KW-1133">Transmembrane helix</keyword>
<reference evidence="2" key="2">
    <citation type="submission" date="2020-09" db="EMBL/GenBank/DDBJ databases">
        <authorList>
            <person name="Sun Q."/>
            <person name="Zhou Y."/>
        </authorList>
    </citation>
    <scope>NUCLEOTIDE SEQUENCE</scope>
    <source>
        <strain evidence="2">CGMCC 1.16548</strain>
    </source>
</reference>
<sequence length="214" mass="22566">MTETIARRSRTRARIITIAALVTTAVVIGGGGLAIAAAGGPRNGILVAYGFAGIAMITMIVVFGVMTSRLSRAVRTLAERHPDAVVFLARRLPPVVSDLPAYLRSKGLEDIRLGDGWYPAFADDRGIAVCAPGADARELLVVEWAEIGDLEMVRTATVGGDSRWSVTVDVRPYAVPLTIDLGEAWGIVTMALDAGDTAAVMAAVVGRRPRTALL</sequence>